<proteinExistence type="predicted"/>
<accession>A0AAN6Y6J4</accession>
<dbReference type="InterPro" id="IPR010730">
    <property type="entry name" value="HET"/>
</dbReference>
<dbReference type="PANTHER" id="PTHR33112">
    <property type="entry name" value="DOMAIN PROTEIN, PUTATIVE-RELATED"/>
    <property type="match status" value="1"/>
</dbReference>
<protein>
    <submittedName>
        <fullName evidence="2">Heterokaryon incompatibility protein-domain-containing protein</fullName>
    </submittedName>
</protein>
<gene>
    <name evidence="2" type="ORF">QBC37DRAFT_401732</name>
</gene>
<dbReference type="PANTHER" id="PTHR33112:SF8">
    <property type="entry name" value="HETEROKARYON INCOMPATIBILITY DOMAIN-CONTAINING PROTEIN"/>
    <property type="match status" value="1"/>
</dbReference>
<dbReference type="EMBL" id="MU858131">
    <property type="protein sequence ID" value="KAK4212281.1"/>
    <property type="molecule type" value="Genomic_DNA"/>
</dbReference>
<dbReference type="Proteomes" id="UP001301769">
    <property type="component" value="Unassembled WGS sequence"/>
</dbReference>
<reference evidence="2" key="2">
    <citation type="submission" date="2023-05" db="EMBL/GenBank/DDBJ databases">
        <authorList>
            <consortium name="Lawrence Berkeley National Laboratory"/>
            <person name="Steindorff A."/>
            <person name="Hensen N."/>
            <person name="Bonometti L."/>
            <person name="Westerberg I."/>
            <person name="Brannstrom I.O."/>
            <person name="Guillou S."/>
            <person name="Cros-Aarteil S."/>
            <person name="Calhoun S."/>
            <person name="Haridas S."/>
            <person name="Kuo A."/>
            <person name="Mondo S."/>
            <person name="Pangilinan J."/>
            <person name="Riley R."/>
            <person name="Labutti K."/>
            <person name="Andreopoulos B."/>
            <person name="Lipzen A."/>
            <person name="Chen C."/>
            <person name="Yanf M."/>
            <person name="Daum C."/>
            <person name="Ng V."/>
            <person name="Clum A."/>
            <person name="Ohm R."/>
            <person name="Martin F."/>
            <person name="Silar P."/>
            <person name="Natvig D."/>
            <person name="Lalanne C."/>
            <person name="Gautier V."/>
            <person name="Ament-Velasquez S.L."/>
            <person name="Kruys A."/>
            <person name="Hutchinson M.I."/>
            <person name="Powell A.J."/>
            <person name="Barry K."/>
            <person name="Miller A.N."/>
            <person name="Grigoriev I.V."/>
            <person name="Debuchy R."/>
            <person name="Gladieux P."/>
            <person name="Thoren M.H."/>
            <person name="Johannesson H."/>
        </authorList>
    </citation>
    <scope>NUCLEOTIDE SEQUENCE</scope>
    <source>
        <strain evidence="2">PSN293</strain>
    </source>
</reference>
<dbReference type="AlphaFoldDB" id="A0AAN6Y6J4"/>
<evidence type="ECO:0000313" key="3">
    <source>
        <dbReference type="Proteomes" id="UP001301769"/>
    </source>
</evidence>
<comment type="caution">
    <text evidence="2">The sequence shown here is derived from an EMBL/GenBank/DDBJ whole genome shotgun (WGS) entry which is preliminary data.</text>
</comment>
<evidence type="ECO:0000259" key="1">
    <source>
        <dbReference type="Pfam" id="PF06985"/>
    </source>
</evidence>
<evidence type="ECO:0000313" key="2">
    <source>
        <dbReference type="EMBL" id="KAK4212281.1"/>
    </source>
</evidence>
<feature type="domain" description="Heterokaryon incompatibility" evidence="1">
    <location>
        <begin position="225"/>
        <end position="362"/>
    </location>
</feature>
<sequence>MPPQDAPVSPLCALCREFADDVIRFAFTQPDEYPASSRRWLKDRAFDCGYLPWKDGFRHHDDLASLAASAQAGCALCCIVHNELAPFGPDDCKGFVVFHPFSNFTFRFRDSPSMQFRPAPWIEQPRLYEFCQRHSRLPGVTFEDPAFWRGHIDPWRGSHAIPGDGASEDVFETARWWLKSCVETHGDVCKRPVAPLPRRVVDVGVDDSCNPSLYISAGEYEPCAILTHCWGGGIPFKTTKATLQHRIKGMEVSQLPKNFQDAVAITRRLGLRYVWIDALCIIQDDPADWRREAAKMADIYAAGTVTISALDSPSSETGILHRRQALPEVVLSSEYTVRRQPRTFERVLADCPLNTRSWCLQEKLLSPALLHFGSQQIFWECRYQKTPEVAPTVHPKYNPPVGVRPFMGVEKYVPPEGPFWALWYDVVEAFSMRDLTFVTDKLPAIAGVGARFRQQNGGGTYAAGLWVEDLAQGICWGPAWDHLRLPARKAAGFDRCEVLRKPSVAIAPSWSWASVDGRVSFFASNGPWDFTILSVDMVDHDDLMAERSRGTLTIQGRFARVWYLPDSHAADVHQNIGRLVLKDDGNVYFTGAMLDLERDKKKECWAMVASARGPGSFTGFLLFEEQGSHFVRIGFCNEQRTLTVDMDKFAEMTITVV</sequence>
<organism evidence="2 3">
    <name type="scientific">Rhypophila decipiens</name>
    <dbReference type="NCBI Taxonomy" id="261697"/>
    <lineage>
        <taxon>Eukaryota</taxon>
        <taxon>Fungi</taxon>
        <taxon>Dikarya</taxon>
        <taxon>Ascomycota</taxon>
        <taxon>Pezizomycotina</taxon>
        <taxon>Sordariomycetes</taxon>
        <taxon>Sordariomycetidae</taxon>
        <taxon>Sordariales</taxon>
        <taxon>Naviculisporaceae</taxon>
        <taxon>Rhypophila</taxon>
    </lineage>
</organism>
<reference evidence="2" key="1">
    <citation type="journal article" date="2023" name="Mol. Phylogenet. Evol.">
        <title>Genome-scale phylogeny and comparative genomics of the fungal order Sordariales.</title>
        <authorList>
            <person name="Hensen N."/>
            <person name="Bonometti L."/>
            <person name="Westerberg I."/>
            <person name="Brannstrom I.O."/>
            <person name="Guillou S."/>
            <person name="Cros-Aarteil S."/>
            <person name="Calhoun S."/>
            <person name="Haridas S."/>
            <person name="Kuo A."/>
            <person name="Mondo S."/>
            <person name="Pangilinan J."/>
            <person name="Riley R."/>
            <person name="LaButti K."/>
            <person name="Andreopoulos B."/>
            <person name="Lipzen A."/>
            <person name="Chen C."/>
            <person name="Yan M."/>
            <person name="Daum C."/>
            <person name="Ng V."/>
            <person name="Clum A."/>
            <person name="Steindorff A."/>
            <person name="Ohm R.A."/>
            <person name="Martin F."/>
            <person name="Silar P."/>
            <person name="Natvig D.O."/>
            <person name="Lalanne C."/>
            <person name="Gautier V."/>
            <person name="Ament-Velasquez S.L."/>
            <person name="Kruys A."/>
            <person name="Hutchinson M.I."/>
            <person name="Powell A.J."/>
            <person name="Barry K."/>
            <person name="Miller A.N."/>
            <person name="Grigoriev I.V."/>
            <person name="Debuchy R."/>
            <person name="Gladieux P."/>
            <person name="Hiltunen Thoren M."/>
            <person name="Johannesson H."/>
        </authorList>
    </citation>
    <scope>NUCLEOTIDE SEQUENCE</scope>
    <source>
        <strain evidence="2">PSN293</strain>
    </source>
</reference>
<dbReference type="Pfam" id="PF06985">
    <property type="entry name" value="HET"/>
    <property type="match status" value="1"/>
</dbReference>
<keyword evidence="3" id="KW-1185">Reference proteome</keyword>
<name>A0AAN6Y6J4_9PEZI</name>